<organism evidence="6 7">
    <name type="scientific">Methylophilales bacterium HTCC2181</name>
    <dbReference type="NCBI Taxonomy" id="383631"/>
    <lineage>
        <taxon>Bacteria</taxon>
        <taxon>Pseudomonadati</taxon>
        <taxon>Pseudomonadota</taxon>
        <taxon>Betaproteobacteria</taxon>
        <taxon>Nitrosomonadales</taxon>
        <taxon>OM43 clade</taxon>
    </lineage>
</organism>
<dbReference type="PANTHER" id="PTHR12338:SF8">
    <property type="entry name" value="HEME_HEMOPEXIN-BINDING PROTEIN"/>
    <property type="match status" value="1"/>
</dbReference>
<dbReference type="InterPro" id="IPR037524">
    <property type="entry name" value="PA14/GLEYA"/>
</dbReference>
<feature type="domain" description="PA14" evidence="5">
    <location>
        <begin position="2466"/>
        <end position="2638"/>
    </location>
</feature>
<gene>
    <name evidence="6" type="ORF">MB2181_03035</name>
</gene>
<dbReference type="Gene3D" id="2.160.20.20">
    <property type="match status" value="1"/>
</dbReference>
<dbReference type="SUPFAM" id="SSF51126">
    <property type="entry name" value="Pectin lyase-like"/>
    <property type="match status" value="2"/>
</dbReference>
<dbReference type="InterPro" id="IPR050909">
    <property type="entry name" value="Bact_Autotransporter_VF"/>
</dbReference>
<comment type="caution">
    <text evidence="6">The sequence shown here is derived from an EMBL/GenBank/DDBJ whole genome shotgun (WGS) entry which is preliminary data.</text>
</comment>
<dbReference type="Proteomes" id="UP000054262">
    <property type="component" value="Unassembled WGS sequence"/>
</dbReference>
<dbReference type="NCBIfam" id="TIGR01901">
    <property type="entry name" value="adhes_NPXG"/>
    <property type="match status" value="1"/>
</dbReference>
<dbReference type="Pfam" id="PF12951">
    <property type="entry name" value="PATR"/>
    <property type="match status" value="6"/>
</dbReference>
<dbReference type="Pfam" id="PF10528">
    <property type="entry name" value="GLEYA"/>
    <property type="match status" value="2"/>
</dbReference>
<feature type="compositionally biased region" description="Acidic residues" evidence="4">
    <location>
        <begin position="3934"/>
        <end position="3948"/>
    </location>
</feature>
<dbReference type="InterPro" id="IPR011050">
    <property type="entry name" value="Pectin_lyase_fold/virulence"/>
</dbReference>
<dbReference type="GO" id="GO:0005576">
    <property type="term" value="C:extracellular region"/>
    <property type="evidence" value="ECO:0007669"/>
    <property type="project" value="UniProtKB-SubCell"/>
</dbReference>
<dbReference type="InterPro" id="IPR012332">
    <property type="entry name" value="Autotransporter_pectin_lyase_C"/>
</dbReference>
<evidence type="ECO:0000259" key="5">
    <source>
        <dbReference type="PROSITE" id="PS51820"/>
    </source>
</evidence>
<dbReference type="PANTHER" id="PTHR12338">
    <property type="entry name" value="AUTOTRANSPORTER"/>
    <property type="match status" value="1"/>
</dbReference>
<feature type="compositionally biased region" description="Gly residues" evidence="4">
    <location>
        <begin position="1141"/>
        <end position="1156"/>
    </location>
</feature>
<feature type="region of interest" description="Disordered" evidence="4">
    <location>
        <begin position="3887"/>
        <end position="3954"/>
    </location>
</feature>
<evidence type="ECO:0000256" key="3">
    <source>
        <dbReference type="ARBA" id="ARBA00022729"/>
    </source>
</evidence>
<feature type="compositionally biased region" description="Gly residues" evidence="4">
    <location>
        <begin position="3340"/>
        <end position="3355"/>
    </location>
</feature>
<keyword evidence="2" id="KW-0964">Secreted</keyword>
<dbReference type="EMBL" id="AAUX01000001">
    <property type="protein sequence ID" value="EAV47014.1"/>
    <property type="molecule type" value="Genomic_DNA"/>
</dbReference>
<reference evidence="6 7" key="1">
    <citation type="submission" date="2006-11" db="EMBL/GenBank/DDBJ databases">
        <authorList>
            <person name="Giovannoni S."/>
            <person name="Vergin K."/>
            <person name="Ferriera S."/>
            <person name="Johnson J."/>
            <person name="Kravitz S."/>
            <person name="Beeson K."/>
            <person name="Sutton G."/>
            <person name="Rogers Y.-H."/>
            <person name="Friedman R."/>
            <person name="Frazier M."/>
            <person name="Venter J.C."/>
        </authorList>
    </citation>
    <scope>NUCLEOTIDE SEQUENCE [LARGE SCALE GENOMIC DNA]</scope>
    <source>
        <strain evidence="6 7">HTCC2181</strain>
    </source>
</reference>
<dbReference type="PROSITE" id="PS51820">
    <property type="entry name" value="PA14"/>
    <property type="match status" value="2"/>
</dbReference>
<feature type="domain" description="PA14" evidence="5">
    <location>
        <begin position="1568"/>
        <end position="1742"/>
    </location>
</feature>
<dbReference type="Gene3D" id="2.160.20.10">
    <property type="entry name" value="Single-stranded right-handed beta-helix, Pectin lyase-like"/>
    <property type="match status" value="2"/>
</dbReference>
<dbReference type="InterPro" id="IPR013425">
    <property type="entry name" value="Autotrns_rpt"/>
</dbReference>
<evidence type="ECO:0000256" key="2">
    <source>
        <dbReference type="ARBA" id="ARBA00022525"/>
    </source>
</evidence>
<dbReference type="InterPro" id="IPR008638">
    <property type="entry name" value="FhaB/CdiA-like_TPS"/>
</dbReference>
<dbReference type="SMART" id="SM00912">
    <property type="entry name" value="Haemagg_act"/>
    <property type="match status" value="1"/>
</dbReference>
<sequence>MLSLPGISFADPAPNQLPQGSSVVSGSATVGVDNLNPSQLNVVQSSPRAIINWQSFDVGQQAIVQFNQPDSASVTLNKINSNNPSQIHGQIRANGQVILQNAAGVYFGKNSIIDVGAITATTHSVNQDKFMQGSLEFNRNGSLGSVVNDGEIRASLNGYVALLAPEVRNHGLVVAQMGSVVMASGEKITLNFNANNHLSSITTTPSTVATLVENKHAVRAHGGTIILSAKAMSHLVSGVINQTGTLDVGGDAFNVVKVGGRVFLGGDQVTLAQNSVINAAAPEAGGEVTIEADQLMADATSVIDVSASQQGNGGAIHIAAVDAELNGTMLANGGAISGDGGQINIASVNLVTAESTTLQAGSQTEMGAPGHITIETNTGETSAQVVNVINQSIASANVTVVTDHAFNFDATSLINKTSSPQTTLTINAAEEINISGQIMSDALSPLNLSLISTQTINFAATSNTQVAYLEAAAPEINALGNIWTYGGQSSHMPFMQITASRLLISRTLRSGSRTNRGSVSLSANRSVEITSTASIIASGNEGGLVDIISEDGLVSIAGMIQTNGSSGRGGTILVENADAIHLAHATLQANGSDGGSIILTATSEDVAINNSTVQTNGMAGRGGTVSISAYRQVLFKNAAIESIGLLQGGTILIGNDVRNHSLPFAQFTQLDTLSSIQAYALSGNHGGFIETSGQTISLLASINAGRGGMWLIDPFDLVIDSAIATNINSALQAGQNVTLTTASETNTINTEPATTTTGILGLGNITLNAPIESSGDGDLTLTAANNIYINAAITLSGTDSGVTLVVPDEGTIYLGANITTTGNQLYTGDVTLNASPILSSGNASVTITGNISATSGVAAFLGNGYYLFNGVQYLAGASADASQPIGVIYNSATQVYSWLATTSVAEALMVAGGGGGGMDMGGGGGGGGVIAQNVSLIPGWTELTVGAGGAGGPAGCSSGQNCNHQFNLRASAGGNSTLTTSAGTLTAIGGGYGGSSYWGYTPDQGYGGSGGSGGGASGYSNSGSNSNLGRNGSGTAGQGNDGGGGYGQYYGGGGGGAGATGGSGRAAGGSVGGAGIQSCILGTCYYWGGGGGGSGYSVTGGNGGIGGGGGGAVGVTTGGAGFNNGAAGGGGSTGSQTNRPGGNGGVNTGGGGGGGSHYNRTNQGGDGGSGIVVVSYQNMLTINSGNGAIDLQGNVAGAGLALTTNSVSSQVQGNITGDIGIAKLGTGTLTLSGNNTYTGSTILSAGIIKAGSANALSSTSLMTLAASTSLDLNDYNVSVGSISGSGAITNSAAGSAVLNVGSLNSSTTFSGVIENGSGTVGITKSGSGMLTLTGTNTYSDTTTLTGGLIGLGSADAIGSAGSIVFNGGGIQYSASNTTDFSSGSRLAGGTQLFNIDTNGQDITWAGSLANNSSSFSKTGLGNLTLSGTIGATTDGFDPMDMSFSGGSITLSGTVHPISSLVMATATTLDVTQSGLIVTGTSSLGGSIQTAGATSFGGAMTLVANTTITSNNNTVTLGGATNGEFELTINAGSGAVVLGAVGNVTPVARLDVTSTTSITLNGNITTVMGLADGWLFEKFNGYFPTNTMGFAAAAPKVIRTTEMTGASGSDTSMVYNEMRVCPRNDCDSNYTYRVTGYFIPTSTGNWSFAFNGDDGHLLYMGTAGQTLANFQSIIESNSSWNYAPKNFVTGNTGCCGTQTGTRALVQGEMYPVYASMGEGGGGDYFNLRLQKPDGSWIAGGQSNTSYGTGLYYTPGGAGGASTRAGAYLTGNVVLSSDVIITSPNATTTVTGSISGFSSNENLTVNTGTFTAGNISGLGAVNLQTSNATIVDVSNTTSTTFAGTINAGNFTAVNNITFNTSNISVGTLNVDNAITFNGVDNLTFTNTISGTGKLVKSGTNTLIVSGDNTFSGGVDLSGGVLELGSANAIGSLGDISMLGGTLKFTSSNTTDYSSRFSAADNQAFKFDTNGQNVTLSANLVGSGGTLEKMGSGILTLSGTNTYTGGTTLTAGELYLTSSGALGVSGSLIFNGGILKHSANNLVDYSGRFSSAANQLFKINVDNGSTLSWAYGVAGNGSQFWKLGNGGLIMNGTSTNTGLSYIGDGFLYLGRNNALSSNSHLEVNGGAIVDLNGFSQSALSLSGSGMIRNTVAESNSIFTFTGPTDKTLNGFFDETDGGGIISLVMSGSGQFSLAGRQDFSGTITINSGTLVAANANADGFGGGNIIFAGGTLKYQNQSNDYSARISTNSQAIKINTNGRDVTWATDLLNPSSSITKSGAGTFTVSGTIGVNNSDADAPGYDASFVPLNLSVMGGTLSLPGTVQSMGDISLQGGSLNCPNCPSLGNFVAAAGATITFSSAIFDSLTLAAGVTMTASSVTVYNTSSIGGAITTTGPITFGGAVTLVAPTTLTSTNNPISFNSTVDGFTSLTVDAGSSTVAFLGAVGGTTNLSNLTVTGQAGIILNSITIMGLSDGLLFEKFDGNWANDARQLIGRAQQVVRTSEIIGAPGNQTGQIHNAIDICRGGNCDESYTYRITGYFMPEQTGTHTFYMLGDDQNYLYLGSAGQSLTDYQNYAESVGSYNKTGLVVSQTGCCSWRNGSVSLTAGELYPLYSVFMEGGGGDYLRMYWKNPDNSQPAWMSGSSQAANGTGYFYNLGGGGGGGAGLGGVTLNGPVTVNQNTVISSSRSAVVINGDVTSSDTPRNFTVIADTLTADGFNGLSGLTLNVADNSSVDGVIAGSATVLTKSGDGDLLLTAANTFAGSTVISGGSIVVDQAPVYDNTDPANPILLRTNAGMLGSTLNTLTLSGGGLKLNDADLTLYDLTMSAGSAITSTGSGSSSLTLPVQTIGTDEVPSVATSFTLGGSINLSGIIDIQGPVTLSGNTTINSNGNGITFGNVGTVAGGGYNLTLNSGAGITTLNADITNLNNFSSLGATTTKLTTLSTLGTQQYGALTLLGGLDLSTTNSNITFDSTINGAFQLTTSTGTGTTYFMGAVGANDAATTLTALGVTGPAYVAAGIYTSGDLTFSSDISINGPRSLESFNGNISVGGNITAVGNAILALLGSGDYLFNGEASNALTNATDAFAKGLTFNSGTGMYSWSAAASSAEVLIVAGGGGGGMDMGGGGGGGGVIASSSVAFTPGASYLIGVGAGGAGGPAGCSSGQNCNHQFNLRASAGGNSTLTTSAGTLTAIGGGYGGSSYWGYTPDQGYGGSGGSGGGASGYSNSGSNSNLGRNGSGTAGQGNDGGGGYGQYYGGGGGGAGATGGSGRAAGGSVGGAGIQSCILGTCYYWGGGGGGSGYSVTGGNGGIGGGGGGAVGVTTGGAGFNNGAAGGGGSTGSQTNRPGGNGGVNTGGGGGGGSHYNRTNQGGDGGSGIVAIKYVTNNSLTLKASNGQVNLPNTLAISNLSSFNVVEKTVRDFNFSGGLTLINTPFNLVNQRLTAGSLNMNSGSSITNTSGYASVEITGTSIIAGNIATSGINDQFLKDDPVLLARENTYQAAILEDPDLTDPDRPVYAQAEWGQFYGGKTTIQGDSILTSNGQNIQFNEIEGSNTGNFDLTINAGSGWAVLNGEIGSKATVVTGNAAVNTLNNNRPVYYGNMNYLTETYLANNEIANLAVTGNEIFIRDDISTYLDQTYTGHVQIGNNGTLVNGVLKTSVSLMSIDPTISFVGRSVLYAATELGAVIYKQSEEKYSFDDEFATPTHSLSLSAKGACWVSGGSIVACQNTGKGNIYKGLDENNQDTAYYNALRPLASLTQDNVTMLFPRGFINNNIDIGQLAIPEGSITDGAGSVSTESIAYSGALSQRAFESGPPPPPAPVVAVGERLGGRSADADARVARASKVTGGGVLGRQVKPPKSSNPIKTMNLEYNSDVVIGTVRSSFSDSGFDDLKIAPSGNSNGAKNKKVGDPGSIKGVKASFDEDAGASGSFDNDEGPRGSFDEADNNSEETEECDAVELVRC</sequence>
<evidence type="ECO:0000313" key="6">
    <source>
        <dbReference type="EMBL" id="EAV47014.1"/>
    </source>
</evidence>
<feature type="region of interest" description="Disordered" evidence="4">
    <location>
        <begin position="1127"/>
        <end position="1162"/>
    </location>
</feature>
<dbReference type="Pfam" id="PF21722">
    <property type="entry name" value="Gly_rich_2"/>
    <property type="match status" value="1"/>
</dbReference>
<protein>
    <submittedName>
        <fullName evidence="6">Filamentous haemagglutinin-like protein</fullName>
    </submittedName>
</protein>
<dbReference type="InterPro" id="IPR012334">
    <property type="entry name" value="Pectin_lyas_fold"/>
</dbReference>
<proteinExistence type="predicted"/>
<keyword evidence="7" id="KW-1185">Reference proteome</keyword>
<dbReference type="SUPFAM" id="SSF56988">
    <property type="entry name" value="Anthrax protective antigen"/>
    <property type="match status" value="1"/>
</dbReference>
<dbReference type="InterPro" id="IPR018871">
    <property type="entry name" value="GLEYA_adhesin_domain"/>
</dbReference>
<evidence type="ECO:0000256" key="4">
    <source>
        <dbReference type="SAM" id="MobiDB-lite"/>
    </source>
</evidence>
<dbReference type="Gene3D" id="2.60.120.1560">
    <property type="match status" value="2"/>
</dbReference>
<dbReference type="InterPro" id="IPR049304">
    <property type="entry name" value="Gly_rich_dom"/>
</dbReference>
<dbReference type="OrthoDB" id="218680at2"/>
<evidence type="ECO:0000256" key="1">
    <source>
        <dbReference type="ARBA" id="ARBA00004613"/>
    </source>
</evidence>
<name>A0P654_9PROT</name>
<comment type="subcellular location">
    <subcellularLocation>
        <location evidence="1">Secreted</location>
    </subcellularLocation>
</comment>
<dbReference type="NCBIfam" id="TIGR02601">
    <property type="entry name" value="autotrns_rpt"/>
    <property type="match status" value="4"/>
</dbReference>
<keyword evidence="3" id="KW-0732">Signal</keyword>
<feature type="region of interest" description="Disordered" evidence="4">
    <location>
        <begin position="3326"/>
        <end position="3361"/>
    </location>
</feature>
<accession>A0P654</accession>
<evidence type="ECO:0000313" key="7">
    <source>
        <dbReference type="Proteomes" id="UP000054262"/>
    </source>
</evidence>